<name>A0A0D5A1H8_9HYPH</name>
<gene>
    <name evidence="2" type="ORF">pLM19O2_p91</name>
</gene>
<accession>A0A0D5A1H8</accession>
<feature type="transmembrane region" description="Helical" evidence="1">
    <location>
        <begin position="30"/>
        <end position="52"/>
    </location>
</feature>
<feature type="transmembrane region" description="Helical" evidence="1">
    <location>
        <begin position="5"/>
        <end position="24"/>
    </location>
</feature>
<organism evidence="2">
    <name type="scientific">Ochrobactrum sp. LM19</name>
    <dbReference type="NCBI Taxonomy" id="1449781"/>
    <lineage>
        <taxon>Bacteria</taxon>
        <taxon>Pseudomonadati</taxon>
        <taxon>Pseudomonadota</taxon>
        <taxon>Alphaproteobacteria</taxon>
        <taxon>Hyphomicrobiales</taxon>
        <taxon>Brucellaceae</taxon>
        <taxon>Brucella/Ochrobactrum group</taxon>
        <taxon>Ochrobactrum</taxon>
    </lineage>
</organism>
<keyword evidence="2" id="KW-0614">Plasmid</keyword>
<keyword evidence="1" id="KW-0812">Transmembrane</keyword>
<protein>
    <submittedName>
        <fullName evidence="2">Uncharacterized protein</fullName>
    </submittedName>
</protein>
<reference evidence="2" key="1">
    <citation type="submission" date="2014-09" db="EMBL/GenBank/DDBJ databases">
        <title>The mobilome of the heavy metals and metalloids hypertolerant bacteria from the Lubin copper mine (Poland).</title>
        <authorList>
            <person name="Dziewit L."/>
            <person name="Bartosik D."/>
        </authorList>
    </citation>
    <scope>NUCLEOTIDE SEQUENCE</scope>
    <source>
        <plasmid evidence="2">pLM19O2</plasmid>
    </source>
</reference>
<dbReference type="EMBL" id="KM659092">
    <property type="protein sequence ID" value="AJW30036.1"/>
    <property type="molecule type" value="Genomic_DNA"/>
</dbReference>
<evidence type="ECO:0000256" key="1">
    <source>
        <dbReference type="SAM" id="Phobius"/>
    </source>
</evidence>
<keyword evidence="1" id="KW-1133">Transmembrane helix</keyword>
<sequence length="69" mass="7874">MRMHALIITGVMATVVFLLALWRSRNLLGSFLYALLPAIVFLLSIYIVTPFLHGKIVELQQHGKKRHSE</sequence>
<keyword evidence="1" id="KW-0472">Membrane</keyword>
<proteinExistence type="predicted"/>
<evidence type="ECO:0000313" key="2">
    <source>
        <dbReference type="EMBL" id="AJW30036.1"/>
    </source>
</evidence>
<geneLocation type="plasmid" evidence="2">
    <name>pLM19O2</name>
</geneLocation>
<dbReference type="AlphaFoldDB" id="A0A0D5A1H8"/>